<evidence type="ECO:0000313" key="1">
    <source>
        <dbReference type="EMBL" id="SDD33261.1"/>
    </source>
</evidence>
<accession>A0A1G6TW41</accession>
<dbReference type="AlphaFoldDB" id="A0A1G6TW41"/>
<evidence type="ECO:0000313" key="4">
    <source>
        <dbReference type="Proteomes" id="UP000324021"/>
    </source>
</evidence>
<reference evidence="3 4" key="1">
    <citation type="submission" date="2016-10" db="EMBL/GenBank/DDBJ databases">
        <authorList>
            <person name="Varghese N."/>
            <person name="Submissions S."/>
        </authorList>
    </citation>
    <scope>NUCLEOTIDE SEQUENCE [LARGE SCALE GENOMIC DNA]</scope>
    <source>
        <strain evidence="1 4">CDM_1</strain>
        <strain evidence="3">CDM_6</strain>
    </source>
</reference>
<dbReference type="SUPFAM" id="SSF53448">
    <property type="entry name" value="Nucleotide-diphospho-sugar transferases"/>
    <property type="match status" value="1"/>
</dbReference>
<dbReference type="Proteomes" id="UP000199320">
    <property type="component" value="Unassembled WGS sequence"/>
</dbReference>
<dbReference type="InterPro" id="IPR029044">
    <property type="entry name" value="Nucleotide-diphossugar_trans"/>
</dbReference>
<dbReference type="STRING" id="392421.SAMN04488694_1183"/>
<name>A0A1G6TW41_9EURY</name>
<gene>
    <name evidence="2" type="ORF">SAMN04488694_1183</name>
    <name evidence="1" type="ORF">SAMN05192552_10194</name>
</gene>
<evidence type="ECO:0008006" key="5">
    <source>
        <dbReference type="Google" id="ProtNLM"/>
    </source>
</evidence>
<dbReference type="Gene3D" id="3.90.550.10">
    <property type="entry name" value="Spore Coat Polysaccharide Biosynthesis Protein SpsA, Chain A"/>
    <property type="match status" value="1"/>
</dbReference>
<sequence length="323" mass="36287">MAPESNHVSLQNATYSLTADAGQLATQARLLTTSLRQTCPNANVLTFVPEDSIDEIADPILQDIKANSTVVTGEIPLPEYPISAKQQALRKAVQQFDTDYYVGLDTDTVILSPPVLESSSAELYASPVFVGTQYWASEYSEADWHRLYDAYDLSPPSATVQTSCDNRTIRPYFNAGVIVTSDKNFPDDWLSITRDTLNAEFLEHDETFFNDQIALALAARNRKTELLTDQQNFPLLGRIHCPDDVQIIHYGKWKNLSRIRNPTIATTLRRYGWESQTLSMTDWSSMALDLISAHSGRVVPYPVRSRLHQAVRTVLPNRLYQGT</sequence>
<dbReference type="EMBL" id="FMZP01000019">
    <property type="protein sequence ID" value="SDD33261.1"/>
    <property type="molecule type" value="Genomic_DNA"/>
</dbReference>
<dbReference type="OrthoDB" id="351345at2157"/>
<dbReference type="EMBL" id="FOIC01000018">
    <property type="protein sequence ID" value="SET93241.1"/>
    <property type="molecule type" value="Genomic_DNA"/>
</dbReference>
<evidence type="ECO:0000313" key="3">
    <source>
        <dbReference type="Proteomes" id="UP000199320"/>
    </source>
</evidence>
<protein>
    <recommendedName>
        <fullName evidence="5">Glycosyl transferase family 8</fullName>
    </recommendedName>
</protein>
<evidence type="ECO:0000313" key="2">
    <source>
        <dbReference type="EMBL" id="SET93241.1"/>
    </source>
</evidence>
<organism evidence="1 4">
    <name type="scientific">Natrinema hispanicum</name>
    <dbReference type="NCBI Taxonomy" id="392421"/>
    <lineage>
        <taxon>Archaea</taxon>
        <taxon>Methanobacteriati</taxon>
        <taxon>Methanobacteriota</taxon>
        <taxon>Stenosarchaea group</taxon>
        <taxon>Halobacteria</taxon>
        <taxon>Halobacteriales</taxon>
        <taxon>Natrialbaceae</taxon>
        <taxon>Natrinema</taxon>
    </lineage>
</organism>
<proteinExistence type="predicted"/>
<dbReference type="Proteomes" id="UP000324021">
    <property type="component" value="Unassembled WGS sequence"/>
</dbReference>
<keyword evidence="3" id="KW-1185">Reference proteome</keyword>
<reference evidence="2" key="2">
    <citation type="submission" date="2016-10" db="EMBL/GenBank/DDBJ databases">
        <authorList>
            <person name="de Groot N.N."/>
        </authorList>
    </citation>
    <scope>NUCLEOTIDE SEQUENCE [LARGE SCALE GENOMIC DNA]</scope>
    <source>
        <strain evidence="2">CDM_6</strain>
    </source>
</reference>
<dbReference type="RefSeq" id="WP_092934320.1">
    <property type="nucleotide sequence ID" value="NZ_FMZP01000019.1"/>
</dbReference>